<evidence type="ECO:0000313" key="9">
    <source>
        <dbReference type="EMBL" id="GFH09720.1"/>
    </source>
</evidence>
<dbReference type="GO" id="GO:0004683">
    <property type="term" value="F:calcium/calmodulin-dependent protein kinase activity"/>
    <property type="evidence" value="ECO:0007669"/>
    <property type="project" value="InterPro"/>
</dbReference>
<dbReference type="CDD" id="cd18808">
    <property type="entry name" value="SF1_C_Upf1"/>
    <property type="match status" value="1"/>
</dbReference>
<evidence type="ECO:0000256" key="2">
    <source>
        <dbReference type="ARBA" id="ARBA00022801"/>
    </source>
</evidence>
<dbReference type="InterPro" id="IPR027417">
    <property type="entry name" value="P-loop_NTPase"/>
</dbReference>
<evidence type="ECO:0000259" key="7">
    <source>
        <dbReference type="Pfam" id="PF13086"/>
    </source>
</evidence>
<dbReference type="InterPro" id="IPR045055">
    <property type="entry name" value="DNA2/NAM7-like"/>
</dbReference>
<keyword evidence="1" id="KW-0547">Nucleotide-binding</keyword>
<feature type="region of interest" description="Disordered" evidence="5">
    <location>
        <begin position="427"/>
        <end position="462"/>
    </location>
</feature>
<dbReference type="GO" id="GO:0005524">
    <property type="term" value="F:ATP binding"/>
    <property type="evidence" value="ECO:0007669"/>
    <property type="project" value="UniProtKB-KW"/>
</dbReference>
<organism evidence="9 10">
    <name type="scientific">Haematococcus lacustris</name>
    <name type="common">Green alga</name>
    <name type="synonym">Haematococcus pluvialis</name>
    <dbReference type="NCBI Taxonomy" id="44745"/>
    <lineage>
        <taxon>Eukaryota</taxon>
        <taxon>Viridiplantae</taxon>
        <taxon>Chlorophyta</taxon>
        <taxon>core chlorophytes</taxon>
        <taxon>Chlorophyceae</taxon>
        <taxon>CS clade</taxon>
        <taxon>Chlamydomonadales</taxon>
        <taxon>Haematococcaceae</taxon>
        <taxon>Haematococcus</taxon>
    </lineage>
</organism>
<dbReference type="GO" id="GO:0004386">
    <property type="term" value="F:helicase activity"/>
    <property type="evidence" value="ECO:0007669"/>
    <property type="project" value="UniProtKB-KW"/>
</dbReference>
<reference evidence="9 10" key="1">
    <citation type="submission" date="2020-02" db="EMBL/GenBank/DDBJ databases">
        <title>Draft genome sequence of Haematococcus lacustris strain NIES-144.</title>
        <authorList>
            <person name="Morimoto D."/>
            <person name="Nakagawa S."/>
            <person name="Yoshida T."/>
            <person name="Sawayama S."/>
        </authorList>
    </citation>
    <scope>NUCLEOTIDE SEQUENCE [LARGE SCALE GENOMIC DNA]</scope>
    <source>
        <strain evidence="9 10">NIES-144</strain>
    </source>
</reference>
<evidence type="ECO:0000256" key="4">
    <source>
        <dbReference type="ARBA" id="ARBA00022840"/>
    </source>
</evidence>
<sequence length="517" mass="55283">MLGKVCAPSNSALDEIVLRILKSGLMDKDGAILVRIGVNAHHSVRPVFLDTLVEARLGSDTGGKGGTGAGTISRVERDRIKLAILEEASVVCSTLSFAGSSLLQRVSRKFDVVVIDEAAQAVEPSTLVPLVMGCRQVYLVGDPVQLPATVMSSRAKEAAYDCSLFKRLQSGGYPVRVLDTQYRMNPAISAFPSRQFYNGKLLDGESVVKETMSAWHAQPVFGPLAFFDVAGRESIPANGASIQNKAEANMVLCIYRELVHRYPVLRKTASVAVISPYKAQVKLLRDSFAAALGEEAAKLVDVNTIDGFQGREKDICIFSCVRALRKGSSSIGFVSDERRINVGLTRARCSLLVARSKLSATKEVEAVTSLQVAVAVAAAGDGGDVEGAAEGGALPDQAAAAAEAQLAEELHEEDLDAADEGNIDALQRQRQASKAESRRLAAEVAAAQPKTTKGGGGPGRNRPVYMLGSSGAVVAYTRLVQKMVGRDPVTVRAQETRVWELKDQKWVHVHFHKSVSS</sequence>
<evidence type="ECO:0000256" key="5">
    <source>
        <dbReference type="SAM" id="MobiDB-lite"/>
    </source>
</evidence>
<protein>
    <submittedName>
        <fullName evidence="9">Uncharacterized protein</fullName>
    </submittedName>
</protein>
<evidence type="ECO:0000313" key="10">
    <source>
        <dbReference type="Proteomes" id="UP000485058"/>
    </source>
</evidence>
<dbReference type="EMBL" id="BLLF01000256">
    <property type="protein sequence ID" value="GFH09720.1"/>
    <property type="molecule type" value="Genomic_DNA"/>
</dbReference>
<dbReference type="InterPro" id="IPR032710">
    <property type="entry name" value="NTF2-like_dom_sf"/>
</dbReference>
<dbReference type="Pfam" id="PF13087">
    <property type="entry name" value="AAA_12"/>
    <property type="match status" value="1"/>
</dbReference>
<accession>A0A699YHP0</accession>
<keyword evidence="2" id="KW-0378">Hydrolase</keyword>
<proteinExistence type="predicted"/>
<dbReference type="InterPro" id="IPR041677">
    <property type="entry name" value="DNA2/NAM7_AAA_11"/>
</dbReference>
<dbReference type="InterPro" id="IPR041679">
    <property type="entry name" value="DNA2/NAM7-like_C"/>
</dbReference>
<evidence type="ECO:0000259" key="6">
    <source>
        <dbReference type="Pfam" id="PF08332"/>
    </source>
</evidence>
<feature type="domain" description="Calcium/calmodulin-dependent protein kinase II association-domain" evidence="6">
    <location>
        <begin position="461"/>
        <end position="515"/>
    </location>
</feature>
<evidence type="ECO:0000256" key="3">
    <source>
        <dbReference type="ARBA" id="ARBA00022806"/>
    </source>
</evidence>
<dbReference type="Proteomes" id="UP000485058">
    <property type="component" value="Unassembled WGS sequence"/>
</dbReference>
<dbReference type="PANTHER" id="PTHR10887:SF538">
    <property type="entry name" value="HELICASE MAGATAMA 3-RELATED"/>
    <property type="match status" value="1"/>
</dbReference>
<dbReference type="Gene3D" id="3.40.50.300">
    <property type="entry name" value="P-loop containing nucleotide triphosphate hydrolases"/>
    <property type="match status" value="2"/>
</dbReference>
<dbReference type="Pfam" id="PF08332">
    <property type="entry name" value="CaMKII_AD"/>
    <property type="match status" value="1"/>
</dbReference>
<dbReference type="AlphaFoldDB" id="A0A699YHP0"/>
<dbReference type="Pfam" id="PF13086">
    <property type="entry name" value="AAA_11"/>
    <property type="match status" value="2"/>
</dbReference>
<feature type="domain" description="DNA2/NAM7 helicase helicase" evidence="7">
    <location>
        <begin position="5"/>
        <end position="57"/>
    </location>
</feature>
<dbReference type="SUPFAM" id="SSF54427">
    <property type="entry name" value="NTF2-like"/>
    <property type="match status" value="1"/>
</dbReference>
<feature type="domain" description="DNA2/NAM7 helicase-like C-terminal" evidence="8">
    <location>
        <begin position="160"/>
        <end position="353"/>
    </location>
</feature>
<dbReference type="GO" id="GO:0005516">
    <property type="term" value="F:calmodulin binding"/>
    <property type="evidence" value="ECO:0007669"/>
    <property type="project" value="InterPro"/>
</dbReference>
<dbReference type="Gene3D" id="3.10.450.50">
    <property type="match status" value="1"/>
</dbReference>
<evidence type="ECO:0000256" key="1">
    <source>
        <dbReference type="ARBA" id="ARBA00022741"/>
    </source>
</evidence>
<keyword evidence="10" id="KW-1185">Reference proteome</keyword>
<dbReference type="SUPFAM" id="SSF52540">
    <property type="entry name" value="P-loop containing nucleoside triphosphate hydrolases"/>
    <property type="match status" value="1"/>
</dbReference>
<dbReference type="CDD" id="cd18042">
    <property type="entry name" value="DEXXQc_SETX"/>
    <property type="match status" value="1"/>
</dbReference>
<keyword evidence="4" id="KW-0067">ATP-binding</keyword>
<evidence type="ECO:0000259" key="8">
    <source>
        <dbReference type="Pfam" id="PF13087"/>
    </source>
</evidence>
<dbReference type="GO" id="GO:0016787">
    <property type="term" value="F:hydrolase activity"/>
    <property type="evidence" value="ECO:0007669"/>
    <property type="project" value="UniProtKB-KW"/>
</dbReference>
<feature type="domain" description="DNA2/NAM7 helicase helicase" evidence="7">
    <location>
        <begin position="76"/>
        <end position="152"/>
    </location>
</feature>
<dbReference type="InterPro" id="IPR013543">
    <property type="entry name" value="Ca/CaM-dep_prot_kinase-assoc"/>
</dbReference>
<dbReference type="GO" id="GO:0005694">
    <property type="term" value="C:chromosome"/>
    <property type="evidence" value="ECO:0007669"/>
    <property type="project" value="UniProtKB-ARBA"/>
</dbReference>
<dbReference type="PANTHER" id="PTHR10887">
    <property type="entry name" value="DNA2/NAM7 HELICASE FAMILY"/>
    <property type="match status" value="1"/>
</dbReference>
<name>A0A699YHP0_HAELA</name>
<dbReference type="InterPro" id="IPR047187">
    <property type="entry name" value="SF1_C_Upf1"/>
</dbReference>
<keyword evidence="3" id="KW-0347">Helicase</keyword>
<gene>
    <name evidence="9" type="ORF">HaLaN_04912</name>
</gene>
<dbReference type="FunFam" id="3.40.50.300:FF:000326">
    <property type="entry name" value="P-loop containing nucleoside triphosphate hydrolase"/>
    <property type="match status" value="1"/>
</dbReference>
<comment type="caution">
    <text evidence="9">The sequence shown here is derived from an EMBL/GenBank/DDBJ whole genome shotgun (WGS) entry which is preliminary data.</text>
</comment>